<sequence>MMQDDSFARIAVEDWRQFGRIDIDLSSRLTILTGANGTGKTTLVTLLGRHFNWSSAFVGLPVRSKDGRITYLNGVKSATILESGAAEIENASIGSLTYSNGQTSTLSVPTAGGGSNYDITFSNQQSIPGLYLASHRSLSSYREVQAIPSQFSASGQILQQYIAELWQRWLGSYSQKSSMLLMKESLLAAAIFSEGNSSVEGSSEAAEVWNGFQAVLRELMPSTLKFVRLAARPPEIVVETRTGNFVIDAVSGGLSALLEVAWQIFLRSREYSQFTVCMDEPENHLHPSLQRSIIPSLLRAFPSVKFVVATHSPFVVTSQPDANVYALDYDNGVAYSKLLDFADKSASAERTLREVLGVETTIPVWAEERFNEIIDRYAALPVDQSSLIELRGELEREGLGSTLSQALNTLLPSIEGEGGK</sequence>
<keyword evidence="3" id="KW-1185">Reference proteome</keyword>
<proteinExistence type="predicted"/>
<dbReference type="GO" id="GO:0005524">
    <property type="term" value="F:ATP binding"/>
    <property type="evidence" value="ECO:0007669"/>
    <property type="project" value="InterPro"/>
</dbReference>
<dbReference type="InterPro" id="IPR051396">
    <property type="entry name" value="Bact_Antivir_Def_Nuclease"/>
</dbReference>
<dbReference type="InterPro" id="IPR027417">
    <property type="entry name" value="P-loop_NTPase"/>
</dbReference>
<dbReference type="GO" id="GO:0016887">
    <property type="term" value="F:ATP hydrolysis activity"/>
    <property type="evidence" value="ECO:0007669"/>
    <property type="project" value="InterPro"/>
</dbReference>
<name>A0A841BGF1_9PSEU</name>
<dbReference type="InterPro" id="IPR003959">
    <property type="entry name" value="ATPase_AAA_core"/>
</dbReference>
<dbReference type="PANTHER" id="PTHR43581">
    <property type="entry name" value="ATP/GTP PHOSPHATASE"/>
    <property type="match status" value="1"/>
</dbReference>
<comment type="caution">
    <text evidence="2">The sequence shown here is derived from an EMBL/GenBank/DDBJ whole genome shotgun (WGS) entry which is preliminary data.</text>
</comment>
<feature type="domain" description="ATPase AAA-type core" evidence="1">
    <location>
        <begin position="29"/>
        <end position="316"/>
    </location>
</feature>
<evidence type="ECO:0000313" key="2">
    <source>
        <dbReference type="EMBL" id="MBB5857642.1"/>
    </source>
</evidence>
<protein>
    <submittedName>
        <fullName evidence="2">Putative ATPase</fullName>
    </submittedName>
</protein>
<accession>A0A841BGF1</accession>
<evidence type="ECO:0000259" key="1">
    <source>
        <dbReference type="Pfam" id="PF13304"/>
    </source>
</evidence>
<dbReference type="Pfam" id="PF13304">
    <property type="entry name" value="AAA_21"/>
    <property type="match status" value="1"/>
</dbReference>
<dbReference type="PANTHER" id="PTHR43581:SF2">
    <property type="entry name" value="EXCINUCLEASE ATPASE SUBUNIT"/>
    <property type="match status" value="1"/>
</dbReference>
<reference evidence="2 3" key="1">
    <citation type="submission" date="2020-08" db="EMBL/GenBank/DDBJ databases">
        <title>Sequencing the genomes of 1000 actinobacteria strains.</title>
        <authorList>
            <person name="Klenk H.-P."/>
        </authorList>
    </citation>
    <scope>NUCLEOTIDE SEQUENCE [LARGE SCALE GENOMIC DNA]</scope>
    <source>
        <strain evidence="2 3">DSM 45272</strain>
    </source>
</reference>
<gene>
    <name evidence="2" type="ORF">HDA45_007729</name>
</gene>
<dbReference type="AlphaFoldDB" id="A0A841BGF1"/>
<dbReference type="Proteomes" id="UP000580861">
    <property type="component" value="Unassembled WGS sequence"/>
</dbReference>
<evidence type="ECO:0000313" key="3">
    <source>
        <dbReference type="Proteomes" id="UP000580861"/>
    </source>
</evidence>
<organism evidence="2 3">
    <name type="scientific">Amycolatopsis umgeniensis</name>
    <dbReference type="NCBI Taxonomy" id="336628"/>
    <lineage>
        <taxon>Bacteria</taxon>
        <taxon>Bacillati</taxon>
        <taxon>Actinomycetota</taxon>
        <taxon>Actinomycetes</taxon>
        <taxon>Pseudonocardiales</taxon>
        <taxon>Pseudonocardiaceae</taxon>
        <taxon>Amycolatopsis</taxon>
    </lineage>
</organism>
<dbReference type="SUPFAM" id="SSF52540">
    <property type="entry name" value="P-loop containing nucleoside triphosphate hydrolases"/>
    <property type="match status" value="1"/>
</dbReference>
<dbReference type="EMBL" id="JACHMX010000001">
    <property type="protein sequence ID" value="MBB5857642.1"/>
    <property type="molecule type" value="Genomic_DNA"/>
</dbReference>
<dbReference type="Gene3D" id="3.40.50.300">
    <property type="entry name" value="P-loop containing nucleotide triphosphate hydrolases"/>
    <property type="match status" value="1"/>
</dbReference>